<proteinExistence type="predicted"/>
<evidence type="ECO:0000313" key="2">
    <source>
        <dbReference type="EMBL" id="CAB4179785.1"/>
    </source>
</evidence>
<reference evidence="1" key="1">
    <citation type="submission" date="2020-05" db="EMBL/GenBank/DDBJ databases">
        <authorList>
            <person name="Chiriac C."/>
            <person name="Salcher M."/>
            <person name="Ghai R."/>
            <person name="Kavagutti S V."/>
        </authorList>
    </citation>
    <scope>NUCLEOTIDE SEQUENCE</scope>
</reference>
<name>A0A6J5PSB7_9CAUD</name>
<organism evidence="1">
    <name type="scientific">uncultured Caudovirales phage</name>
    <dbReference type="NCBI Taxonomy" id="2100421"/>
    <lineage>
        <taxon>Viruses</taxon>
        <taxon>Duplodnaviria</taxon>
        <taxon>Heunggongvirae</taxon>
        <taxon>Uroviricota</taxon>
        <taxon>Caudoviricetes</taxon>
        <taxon>Peduoviridae</taxon>
        <taxon>Maltschvirus</taxon>
        <taxon>Maltschvirus maltsch</taxon>
    </lineage>
</organism>
<gene>
    <name evidence="2" type="ORF">UFOVP1035_49</name>
    <name evidence="3" type="ORF">UFOVP1181_8</name>
    <name evidence="1" type="ORF">UFOVP965_53</name>
</gene>
<evidence type="ECO:0000313" key="3">
    <source>
        <dbReference type="EMBL" id="CAB4188305.1"/>
    </source>
</evidence>
<sequence length="158" mass="18050">MPDDLISATFADLDAYYPNSKRKRKVIEPKPPEISPNPTWDNRPYKKVLPNGKEVEMFTIGAVAAAMGRPVITIRVWENEGYLPASPYRLPAKKNSKGEDQKGRRLYSRSMVEKLIELFDSAGLLHVKRVEWSLHRQLSIEIAEAWSKIRADETNANQ</sequence>
<dbReference type="EMBL" id="LR796920">
    <property type="protein sequence ID" value="CAB4174553.1"/>
    <property type="molecule type" value="Genomic_DNA"/>
</dbReference>
<accession>A0A6J5PSB7</accession>
<protein>
    <recommendedName>
        <fullName evidence="4">HTH merR-type domain-containing protein</fullName>
    </recommendedName>
</protein>
<dbReference type="Gene3D" id="1.10.1660.10">
    <property type="match status" value="1"/>
</dbReference>
<evidence type="ECO:0000313" key="1">
    <source>
        <dbReference type="EMBL" id="CAB4174553.1"/>
    </source>
</evidence>
<dbReference type="SUPFAM" id="SSF46955">
    <property type="entry name" value="Putative DNA-binding domain"/>
    <property type="match status" value="1"/>
</dbReference>
<evidence type="ECO:0008006" key="4">
    <source>
        <dbReference type="Google" id="ProtNLM"/>
    </source>
</evidence>
<dbReference type="EMBL" id="LR796984">
    <property type="protein sequence ID" value="CAB4179785.1"/>
    <property type="molecule type" value="Genomic_DNA"/>
</dbReference>
<dbReference type="InterPro" id="IPR009061">
    <property type="entry name" value="DNA-bd_dom_put_sf"/>
</dbReference>
<dbReference type="EMBL" id="LR797127">
    <property type="protein sequence ID" value="CAB4188305.1"/>
    <property type="molecule type" value="Genomic_DNA"/>
</dbReference>